<keyword evidence="1" id="KW-0723">Serine/threonine-protein kinase</keyword>
<reference evidence="1 2" key="1">
    <citation type="journal article" date="2022" name="Plant J.">
        <title>Chromosome-level genome of Camellia lanceoleosa provides a valuable resource for understanding genome evolution and self-incompatibility.</title>
        <authorList>
            <person name="Gong W."/>
            <person name="Xiao S."/>
            <person name="Wang L."/>
            <person name="Liao Z."/>
            <person name="Chang Y."/>
            <person name="Mo W."/>
            <person name="Hu G."/>
            <person name="Li W."/>
            <person name="Zhao G."/>
            <person name="Zhu H."/>
            <person name="Hu X."/>
            <person name="Ji K."/>
            <person name="Xiang X."/>
            <person name="Song Q."/>
            <person name="Yuan D."/>
            <person name="Jin S."/>
            <person name="Zhang L."/>
        </authorList>
    </citation>
    <scope>NUCLEOTIDE SEQUENCE [LARGE SCALE GENOMIC DNA]</scope>
    <source>
        <strain evidence="1">SQ_2022a</strain>
    </source>
</reference>
<dbReference type="Proteomes" id="UP001060215">
    <property type="component" value="Chromosome 13"/>
</dbReference>
<keyword evidence="1" id="KW-0418">Kinase</keyword>
<dbReference type="EMBL" id="CM045770">
    <property type="protein sequence ID" value="KAI7990270.1"/>
    <property type="molecule type" value="Genomic_DNA"/>
</dbReference>
<gene>
    <name evidence="1" type="ORF">LOK49_LG12G03045</name>
</gene>
<accession>A0ACC0FNJ0</accession>
<proteinExistence type="predicted"/>
<keyword evidence="2" id="KW-1185">Reference proteome</keyword>
<sequence>MEDFIIDSLKKNLGCRFTSLPSSLSPGIENPRLLIENPVQRLGATGAREVKQHFSFKDINWDTLAISIYHCRPEIQI</sequence>
<comment type="caution">
    <text evidence="1">The sequence shown here is derived from an EMBL/GenBank/DDBJ whole genome shotgun (WGS) entry which is preliminary data.</text>
</comment>
<evidence type="ECO:0000313" key="2">
    <source>
        <dbReference type="Proteomes" id="UP001060215"/>
    </source>
</evidence>
<evidence type="ECO:0000313" key="1">
    <source>
        <dbReference type="EMBL" id="KAI7990270.1"/>
    </source>
</evidence>
<protein>
    <submittedName>
        <fullName evidence="1">Serine/threonine protein kinase IRE</fullName>
    </submittedName>
</protein>
<keyword evidence="1" id="KW-0808">Transferase</keyword>
<organism evidence="1 2">
    <name type="scientific">Camellia lanceoleosa</name>
    <dbReference type="NCBI Taxonomy" id="1840588"/>
    <lineage>
        <taxon>Eukaryota</taxon>
        <taxon>Viridiplantae</taxon>
        <taxon>Streptophyta</taxon>
        <taxon>Embryophyta</taxon>
        <taxon>Tracheophyta</taxon>
        <taxon>Spermatophyta</taxon>
        <taxon>Magnoliopsida</taxon>
        <taxon>eudicotyledons</taxon>
        <taxon>Gunneridae</taxon>
        <taxon>Pentapetalae</taxon>
        <taxon>asterids</taxon>
        <taxon>Ericales</taxon>
        <taxon>Theaceae</taxon>
        <taxon>Camellia</taxon>
    </lineage>
</organism>
<name>A0ACC0FNJ0_9ERIC</name>